<feature type="region of interest" description="Disordered" evidence="6">
    <location>
        <begin position="1"/>
        <end position="59"/>
    </location>
</feature>
<reference evidence="8" key="1">
    <citation type="journal article" date="2020" name="bioRxiv">
        <title>Subfunctionalization of paralog transcription factors contributes to regulation of alkaloid pathway branch choice in Catharanthus roseus.</title>
        <authorList>
            <person name="Colinas M."/>
            <person name="Pollier J."/>
            <person name="Vaneechoutte D."/>
            <person name="Malat D.G."/>
            <person name="Schweizer F."/>
            <person name="De Milde L."/>
            <person name="De Clercq R."/>
            <person name="Guedes J.G."/>
            <person name="Martinez-Cortes T."/>
            <person name="Molina Hidalgo F.J."/>
            <person name="Sottomayor M."/>
            <person name="Vandepoele K."/>
            <person name="Goossens A."/>
        </authorList>
    </citation>
    <scope>NUCLEOTIDE SEQUENCE</scope>
</reference>
<evidence type="ECO:0000256" key="4">
    <source>
        <dbReference type="ARBA" id="ARBA00023163"/>
    </source>
</evidence>
<dbReference type="InterPro" id="IPR003657">
    <property type="entry name" value="WRKY_dom"/>
</dbReference>
<name>A0A8A6LT20_CATRO</name>
<dbReference type="SMART" id="SM00774">
    <property type="entry name" value="WRKY"/>
    <property type="match status" value="1"/>
</dbReference>
<dbReference type="FunFam" id="2.20.25.80:FF:000004">
    <property type="entry name" value="WRKY transcription factor 65"/>
    <property type="match status" value="1"/>
</dbReference>
<evidence type="ECO:0000256" key="6">
    <source>
        <dbReference type="SAM" id="MobiDB-lite"/>
    </source>
</evidence>
<comment type="subcellular location">
    <subcellularLocation>
        <location evidence="1">Nucleus</location>
    </subcellularLocation>
</comment>
<dbReference type="AlphaFoldDB" id="A0A8A6LT20"/>
<dbReference type="PROSITE" id="PS50811">
    <property type="entry name" value="WRKY"/>
    <property type="match status" value="1"/>
</dbReference>
<dbReference type="GO" id="GO:0000976">
    <property type="term" value="F:transcription cis-regulatory region binding"/>
    <property type="evidence" value="ECO:0007669"/>
    <property type="project" value="TreeGrafter"/>
</dbReference>
<evidence type="ECO:0000256" key="2">
    <source>
        <dbReference type="ARBA" id="ARBA00023015"/>
    </source>
</evidence>
<dbReference type="Gene3D" id="2.20.25.80">
    <property type="entry name" value="WRKY domain"/>
    <property type="match status" value="1"/>
</dbReference>
<evidence type="ECO:0000313" key="8">
    <source>
        <dbReference type="EMBL" id="QTJ02274.1"/>
    </source>
</evidence>
<evidence type="ECO:0000259" key="7">
    <source>
        <dbReference type="PROSITE" id="PS50811"/>
    </source>
</evidence>
<dbReference type="InterPro" id="IPR044810">
    <property type="entry name" value="WRKY_plant"/>
</dbReference>
<keyword evidence="2" id="KW-0805">Transcription regulation</keyword>
<dbReference type="PANTHER" id="PTHR32096:SF19">
    <property type="entry name" value="OS01G0750100 PROTEIN"/>
    <property type="match status" value="1"/>
</dbReference>
<dbReference type="PANTHER" id="PTHR32096">
    <property type="entry name" value="WRKY TRANSCRIPTION FACTOR 30-RELATED-RELATED"/>
    <property type="match status" value="1"/>
</dbReference>
<dbReference type="GO" id="GO:0003700">
    <property type="term" value="F:DNA-binding transcription factor activity"/>
    <property type="evidence" value="ECO:0007669"/>
    <property type="project" value="InterPro"/>
</dbReference>
<feature type="domain" description="WRKY" evidence="7">
    <location>
        <begin position="81"/>
        <end position="141"/>
    </location>
</feature>
<dbReference type="Pfam" id="PF03106">
    <property type="entry name" value="WRKY"/>
    <property type="match status" value="1"/>
</dbReference>
<protein>
    <submittedName>
        <fullName evidence="8">WRKY type transcription factor</fullName>
    </submittedName>
</protein>
<feature type="compositionally biased region" description="Polar residues" evidence="6">
    <location>
        <begin position="160"/>
        <end position="172"/>
    </location>
</feature>
<evidence type="ECO:0000256" key="1">
    <source>
        <dbReference type="ARBA" id="ARBA00004123"/>
    </source>
</evidence>
<keyword evidence="4" id="KW-0804">Transcription</keyword>
<keyword evidence="3" id="KW-0238">DNA-binding</keyword>
<keyword evidence="5" id="KW-0539">Nucleus</keyword>
<dbReference type="OrthoDB" id="773436at2759"/>
<feature type="compositionally biased region" description="Polar residues" evidence="6">
    <location>
        <begin position="38"/>
        <end position="48"/>
    </location>
</feature>
<organism evidence="8">
    <name type="scientific">Catharanthus roseus</name>
    <name type="common">Madagascar periwinkle</name>
    <name type="synonym">Vinca rosea</name>
    <dbReference type="NCBI Taxonomy" id="4058"/>
    <lineage>
        <taxon>Eukaryota</taxon>
        <taxon>Viridiplantae</taxon>
        <taxon>Streptophyta</taxon>
        <taxon>Embryophyta</taxon>
        <taxon>Tracheophyta</taxon>
        <taxon>Spermatophyta</taxon>
        <taxon>Magnoliopsida</taxon>
        <taxon>eudicotyledons</taxon>
        <taxon>Gunneridae</taxon>
        <taxon>Pentapetalae</taxon>
        <taxon>asterids</taxon>
        <taxon>lamiids</taxon>
        <taxon>Gentianales</taxon>
        <taxon>Apocynaceae</taxon>
        <taxon>Rauvolfioideae</taxon>
        <taxon>Vinceae</taxon>
        <taxon>Catharanthinae</taxon>
        <taxon>Catharanthus</taxon>
    </lineage>
</organism>
<dbReference type="GO" id="GO:0005634">
    <property type="term" value="C:nucleus"/>
    <property type="evidence" value="ECO:0007669"/>
    <property type="project" value="UniProtKB-SubCell"/>
</dbReference>
<sequence length="302" mass="34234">MGSTRFMNINTFMNDQDDSENSAENSADSPRYALLNDTKMTSSTSNSPKKSRRSAQKRVISVPIKDVEGSRLKGEMGAPPSDSWAWRKYGQKPIKGSPYPRGYYRCSSSKGCPARKQVERSRIDPTMLMVTYTCEHNHPWPPSRNTNNHHNAAAIASTKKYPTSQTEPTNSGELQEQEDHQEEQKKPTINITTTTTSQTDINMDHDQKLAATLSEYAGCNNNCWFSDFESMLESPPLMMNDEARVTDADMAMFFTMRDEDESFFADLGELPECSTVFRRGMMEREEEECRRHNLAPWCGTTG</sequence>
<dbReference type="InterPro" id="IPR036576">
    <property type="entry name" value="WRKY_dom_sf"/>
</dbReference>
<evidence type="ECO:0000256" key="5">
    <source>
        <dbReference type="ARBA" id="ARBA00023242"/>
    </source>
</evidence>
<dbReference type="EMBL" id="MT414989">
    <property type="protein sequence ID" value="QTJ02274.1"/>
    <property type="molecule type" value="mRNA"/>
</dbReference>
<feature type="region of interest" description="Disordered" evidence="6">
    <location>
        <begin position="157"/>
        <end position="193"/>
    </location>
</feature>
<feature type="compositionally biased region" description="Polar residues" evidence="6">
    <location>
        <begin position="1"/>
        <end position="14"/>
    </location>
</feature>
<gene>
    <name evidence="8" type="ORF">CRO_T116828</name>
</gene>
<accession>A0A8A6LT20</accession>
<dbReference type="SUPFAM" id="SSF118290">
    <property type="entry name" value="WRKY DNA-binding domain"/>
    <property type="match status" value="1"/>
</dbReference>
<proteinExistence type="evidence at transcript level"/>
<evidence type="ECO:0000256" key="3">
    <source>
        <dbReference type="ARBA" id="ARBA00023125"/>
    </source>
</evidence>